<dbReference type="CDD" id="cd05271">
    <property type="entry name" value="NDUFA9_like_SDR_a"/>
    <property type="match status" value="1"/>
</dbReference>
<dbReference type="InterPro" id="IPR036291">
    <property type="entry name" value="NAD(P)-bd_dom_sf"/>
</dbReference>
<evidence type="ECO:0000313" key="3">
    <source>
        <dbReference type="Proteomes" id="UP001596333"/>
    </source>
</evidence>
<gene>
    <name evidence="2" type="ORF">ACFQEY_08615</name>
</gene>
<dbReference type="Gene3D" id="3.40.50.720">
    <property type="entry name" value="NAD(P)-binding Rossmann-like Domain"/>
    <property type="match status" value="1"/>
</dbReference>
<accession>A0ABD5UIE6</accession>
<reference evidence="2 3" key="1">
    <citation type="journal article" date="2019" name="Int. J. Syst. Evol. Microbiol.">
        <title>The Global Catalogue of Microorganisms (GCM) 10K type strain sequencing project: providing services to taxonomists for standard genome sequencing and annotation.</title>
        <authorList>
            <consortium name="The Broad Institute Genomics Platform"/>
            <consortium name="The Broad Institute Genome Sequencing Center for Infectious Disease"/>
            <person name="Wu L."/>
            <person name="Ma J."/>
        </authorList>
    </citation>
    <scope>NUCLEOTIDE SEQUENCE [LARGE SCALE GENOMIC DNA]</scope>
    <source>
        <strain evidence="2 3">Y73</strain>
    </source>
</reference>
<dbReference type="EMBL" id="JBHSXI010000009">
    <property type="protein sequence ID" value="MFC6889074.1"/>
    <property type="molecule type" value="Genomic_DNA"/>
</dbReference>
<organism evidence="2 3">
    <name type="scientific">Halorubrum trueperi</name>
    <dbReference type="NCBI Taxonomy" id="2004704"/>
    <lineage>
        <taxon>Archaea</taxon>
        <taxon>Methanobacteriati</taxon>
        <taxon>Methanobacteriota</taxon>
        <taxon>Stenosarchaea group</taxon>
        <taxon>Halobacteria</taxon>
        <taxon>Halobacteriales</taxon>
        <taxon>Haloferacaceae</taxon>
        <taxon>Halorubrum</taxon>
    </lineage>
</organism>
<dbReference type="InterPro" id="IPR051207">
    <property type="entry name" value="ComplexI_NDUFA9_subunit"/>
</dbReference>
<dbReference type="Pfam" id="PF13460">
    <property type="entry name" value="NAD_binding_10"/>
    <property type="match status" value="1"/>
</dbReference>
<dbReference type="AlphaFoldDB" id="A0ABD5UIE6"/>
<proteinExistence type="predicted"/>
<dbReference type="PANTHER" id="PTHR12126:SF11">
    <property type="entry name" value="NADH DEHYDROGENASE [UBIQUINONE] 1 ALPHA SUBCOMPLEX SUBUNIT 9, MITOCHONDRIAL"/>
    <property type="match status" value="1"/>
</dbReference>
<keyword evidence="3" id="KW-1185">Reference proteome</keyword>
<dbReference type="RefSeq" id="WP_379767230.1">
    <property type="nucleotide sequence ID" value="NZ_JBHSXI010000009.1"/>
</dbReference>
<dbReference type="InterPro" id="IPR016040">
    <property type="entry name" value="NAD(P)-bd_dom"/>
</dbReference>
<dbReference type="SUPFAM" id="SSF51735">
    <property type="entry name" value="NAD(P)-binding Rossmann-fold domains"/>
    <property type="match status" value="1"/>
</dbReference>
<evidence type="ECO:0000259" key="1">
    <source>
        <dbReference type="Pfam" id="PF13460"/>
    </source>
</evidence>
<comment type="caution">
    <text evidence="2">The sequence shown here is derived from an EMBL/GenBank/DDBJ whole genome shotgun (WGS) entry which is preliminary data.</text>
</comment>
<protein>
    <submittedName>
        <fullName evidence="2">Complex I NDUFA9 subunit family protein</fullName>
    </submittedName>
</protein>
<sequence>MKVLVAGGTGFIGSHLCRALAEGGHEVTALSRSAEDTPDGVEAAIGDVTDYDSIVDAVDGHDSVVNLVALSPLFEPKGGNVMHDRIHRGGTENLVRAAEAGGVDRFVQLSGLGADPDGDTAFIRAKGEAEEIVRESGLDWTIVRPSVVFGEGGEFVSFTKRLKGMFAPGLPLYPLPGGGKTRFQPIHVGDLVPMLVAALEDDEHVGETYEIGGPEVLTLREVTDLVYEAERTDVTIVPLPMPLARIGLTVLGAVPGFPMGPDQYRSLRFDNTTADNDVGAFGVAPGEMTTLAAHLGLE</sequence>
<dbReference type="PANTHER" id="PTHR12126">
    <property type="entry name" value="NADH-UBIQUINONE OXIDOREDUCTASE 39 KDA SUBUNIT-RELATED"/>
    <property type="match status" value="1"/>
</dbReference>
<dbReference type="FunFam" id="3.40.50.720:FF:000702">
    <property type="entry name" value="NADH dehydrogenase (Ubiquinone)"/>
    <property type="match status" value="1"/>
</dbReference>
<name>A0ABD5UIE6_9EURY</name>
<feature type="domain" description="NAD(P)-binding" evidence="1">
    <location>
        <begin position="7"/>
        <end position="147"/>
    </location>
</feature>
<dbReference type="Proteomes" id="UP001596333">
    <property type="component" value="Unassembled WGS sequence"/>
</dbReference>
<evidence type="ECO:0000313" key="2">
    <source>
        <dbReference type="EMBL" id="MFC6889074.1"/>
    </source>
</evidence>